<dbReference type="EMBL" id="CP001860">
    <property type="protein sequence ID" value="ADB61591.1"/>
    <property type="molecule type" value="Genomic_DNA"/>
</dbReference>
<feature type="domain" description="Halobacterial output" evidence="1">
    <location>
        <begin position="9"/>
        <end position="71"/>
    </location>
</feature>
<gene>
    <name evidence="2" type="ordered locus">Htur_2718</name>
</gene>
<proteinExistence type="predicted"/>
<dbReference type="AlphaFoldDB" id="D2RWU0"/>
<dbReference type="Pfam" id="PF18545">
    <property type="entry name" value="HalOD1"/>
    <property type="match status" value="1"/>
</dbReference>
<dbReference type="Proteomes" id="UP000001903">
    <property type="component" value="Chromosome"/>
</dbReference>
<dbReference type="eggNOG" id="arCOG09008">
    <property type="taxonomic scope" value="Archaea"/>
</dbReference>
<accession>D2RWU0</accession>
<dbReference type="HOGENOM" id="CLU_159738_3_3_2"/>
<protein>
    <recommendedName>
        <fullName evidence="1">Halobacterial output domain-containing protein</fullName>
    </recommendedName>
</protein>
<evidence type="ECO:0000313" key="3">
    <source>
        <dbReference type="Proteomes" id="UP000001903"/>
    </source>
</evidence>
<dbReference type="InterPro" id="IPR040624">
    <property type="entry name" value="HalOD1"/>
</dbReference>
<dbReference type="GeneID" id="8743332"/>
<dbReference type="RefSeq" id="WP_012943862.1">
    <property type="nucleotide sequence ID" value="NC_013743.1"/>
</dbReference>
<reference evidence="2 3" key="1">
    <citation type="journal article" date="2010" name="Stand. Genomic Sci.">
        <title>Complete genome sequence of Haloterrigena turkmenica type strain (4k).</title>
        <authorList>
            <person name="Saunders E."/>
            <person name="Tindall B.J."/>
            <person name="Fahnrich R."/>
            <person name="Lapidus A."/>
            <person name="Copeland A."/>
            <person name="Del Rio T.G."/>
            <person name="Lucas S."/>
            <person name="Chen F."/>
            <person name="Tice H."/>
            <person name="Cheng J.F."/>
            <person name="Han C."/>
            <person name="Detter J.C."/>
            <person name="Bruce D."/>
            <person name="Goodwin L."/>
            <person name="Chain P."/>
            <person name="Pitluck S."/>
            <person name="Pati A."/>
            <person name="Ivanova N."/>
            <person name="Mavromatis K."/>
            <person name="Chen A."/>
            <person name="Palaniappan K."/>
            <person name="Land M."/>
            <person name="Hauser L."/>
            <person name="Chang Y.J."/>
            <person name="Jeffries C.D."/>
            <person name="Brettin T."/>
            <person name="Rohde M."/>
            <person name="Goker M."/>
            <person name="Bristow J."/>
            <person name="Eisen J.A."/>
            <person name="Markowitz V."/>
            <person name="Hugenholtz P."/>
            <person name="Klenk H.P."/>
            <person name="Kyrpides N.C."/>
        </authorList>
    </citation>
    <scope>NUCLEOTIDE SEQUENCE [LARGE SCALE GENOMIC DNA]</scope>
    <source>
        <strain evidence="3">ATCC 51198 / DSM 5511 / JCM 9101 / NCIMB 13204 / VKM B-1734 / 4k</strain>
    </source>
</reference>
<name>D2RWU0_HALTV</name>
<sequence>MGNLIQRSQTQFVTEIVTRVSEMEGTDPLDLPPLYDSIDPEALDRLADSSEIRFEYAGYSIAIENGTITIDQ</sequence>
<dbReference type="KEGG" id="htu:Htur_2718"/>
<keyword evidence="3" id="KW-1185">Reference proteome</keyword>
<evidence type="ECO:0000313" key="2">
    <source>
        <dbReference type="EMBL" id="ADB61591.1"/>
    </source>
</evidence>
<organism evidence="2 3">
    <name type="scientific">Haloterrigena turkmenica (strain ATCC 51198 / DSM 5511 / JCM 9101 / NCIMB 13204 / VKM B-1734 / 4k)</name>
    <name type="common">Halococcus turkmenicus</name>
    <dbReference type="NCBI Taxonomy" id="543526"/>
    <lineage>
        <taxon>Archaea</taxon>
        <taxon>Methanobacteriati</taxon>
        <taxon>Methanobacteriota</taxon>
        <taxon>Stenosarchaea group</taxon>
        <taxon>Halobacteria</taxon>
        <taxon>Halobacteriales</taxon>
        <taxon>Natrialbaceae</taxon>
        <taxon>Haloterrigena</taxon>
    </lineage>
</organism>
<dbReference type="OrthoDB" id="271604at2157"/>
<evidence type="ECO:0000259" key="1">
    <source>
        <dbReference type="Pfam" id="PF18545"/>
    </source>
</evidence>